<evidence type="ECO:0000313" key="12">
    <source>
        <dbReference type="Proteomes" id="UP000078542"/>
    </source>
</evidence>
<keyword evidence="5" id="KW-0472">Membrane</keyword>
<dbReference type="InterPro" id="IPR023415">
    <property type="entry name" value="LDLR_class-A_CS"/>
</dbReference>
<keyword evidence="3" id="KW-0677">Repeat</keyword>
<dbReference type="AlphaFoldDB" id="A0A151IM54"/>
<evidence type="ECO:0000313" key="11">
    <source>
        <dbReference type="EMBL" id="KYN05944.1"/>
    </source>
</evidence>
<feature type="region of interest" description="Disordered" evidence="10">
    <location>
        <begin position="169"/>
        <end position="195"/>
    </location>
</feature>
<comment type="caution">
    <text evidence="9">Lacks conserved residue(s) required for the propagation of feature annotation.</text>
</comment>
<feature type="disulfide bond" evidence="9">
    <location>
        <begin position="642"/>
        <end position="660"/>
    </location>
</feature>
<evidence type="ECO:0000256" key="6">
    <source>
        <dbReference type="ARBA" id="ARBA00023157"/>
    </source>
</evidence>
<evidence type="ECO:0000256" key="3">
    <source>
        <dbReference type="ARBA" id="ARBA00022737"/>
    </source>
</evidence>
<organism evidence="11 12">
    <name type="scientific">Cyphomyrmex costatus</name>
    <dbReference type="NCBI Taxonomy" id="456900"/>
    <lineage>
        <taxon>Eukaryota</taxon>
        <taxon>Metazoa</taxon>
        <taxon>Ecdysozoa</taxon>
        <taxon>Arthropoda</taxon>
        <taxon>Hexapoda</taxon>
        <taxon>Insecta</taxon>
        <taxon>Pterygota</taxon>
        <taxon>Neoptera</taxon>
        <taxon>Endopterygota</taxon>
        <taxon>Hymenoptera</taxon>
        <taxon>Apocrita</taxon>
        <taxon>Aculeata</taxon>
        <taxon>Formicoidea</taxon>
        <taxon>Formicidae</taxon>
        <taxon>Myrmicinae</taxon>
        <taxon>Cyphomyrmex</taxon>
    </lineage>
</organism>
<dbReference type="InterPro" id="IPR002172">
    <property type="entry name" value="LDrepeatLR_classA_rpt"/>
</dbReference>
<evidence type="ECO:0000256" key="7">
    <source>
        <dbReference type="ARBA" id="ARBA00023170"/>
    </source>
</evidence>
<dbReference type="EMBL" id="KQ977074">
    <property type="protein sequence ID" value="KYN05944.1"/>
    <property type="molecule type" value="Genomic_DNA"/>
</dbReference>
<feature type="disulfide bond" evidence="9">
    <location>
        <begin position="751"/>
        <end position="763"/>
    </location>
</feature>
<keyword evidence="6 9" id="KW-1015">Disulfide bond</keyword>
<dbReference type="Pfam" id="PF00057">
    <property type="entry name" value="Ldl_recept_a"/>
    <property type="match status" value="3"/>
</dbReference>
<evidence type="ECO:0000256" key="2">
    <source>
        <dbReference type="ARBA" id="ARBA00022692"/>
    </source>
</evidence>
<evidence type="ECO:0000256" key="4">
    <source>
        <dbReference type="ARBA" id="ARBA00022989"/>
    </source>
</evidence>
<dbReference type="PRINTS" id="PR00261">
    <property type="entry name" value="LDLRECEPTOR"/>
</dbReference>
<dbReference type="Proteomes" id="UP000078542">
    <property type="component" value="Unassembled WGS sequence"/>
</dbReference>
<proteinExistence type="predicted"/>
<feature type="disulfide bond" evidence="9">
    <location>
        <begin position="770"/>
        <end position="785"/>
    </location>
</feature>
<keyword evidence="7 11" id="KW-0675">Receptor</keyword>
<keyword evidence="4" id="KW-1133">Transmembrane helix</keyword>
<gene>
    <name evidence="11" type="ORF">ALC62_03118</name>
</gene>
<dbReference type="SMART" id="SM00192">
    <property type="entry name" value="LDLa"/>
    <property type="match status" value="4"/>
</dbReference>
<dbReference type="GO" id="GO:0043235">
    <property type="term" value="C:receptor complex"/>
    <property type="evidence" value="ECO:0007669"/>
    <property type="project" value="TreeGrafter"/>
</dbReference>
<keyword evidence="12" id="KW-1185">Reference proteome</keyword>
<dbReference type="SUPFAM" id="SSF57424">
    <property type="entry name" value="LDL receptor-like module"/>
    <property type="match status" value="4"/>
</dbReference>
<dbReference type="CDD" id="cd00112">
    <property type="entry name" value="LDLa"/>
    <property type="match status" value="4"/>
</dbReference>
<evidence type="ECO:0000256" key="5">
    <source>
        <dbReference type="ARBA" id="ARBA00023136"/>
    </source>
</evidence>
<dbReference type="GO" id="GO:0005886">
    <property type="term" value="C:plasma membrane"/>
    <property type="evidence" value="ECO:0007669"/>
    <property type="project" value="TreeGrafter"/>
</dbReference>
<feature type="disulfide bond" evidence="9">
    <location>
        <begin position="692"/>
        <end position="707"/>
    </location>
</feature>
<evidence type="ECO:0000256" key="10">
    <source>
        <dbReference type="SAM" id="MobiDB-lite"/>
    </source>
</evidence>
<keyword evidence="8" id="KW-0325">Glycoprotein</keyword>
<keyword evidence="11" id="KW-0449">Lipoprotein</keyword>
<feature type="region of interest" description="Disordered" evidence="10">
    <location>
        <begin position="395"/>
        <end position="426"/>
    </location>
</feature>
<evidence type="ECO:0000256" key="9">
    <source>
        <dbReference type="PROSITE-ProRule" id="PRU00124"/>
    </source>
</evidence>
<dbReference type="PANTHER" id="PTHR22722">
    <property type="entry name" value="LOW-DENSITY LIPOPROTEIN RECEPTOR-RELATED PROTEIN 2-RELATED"/>
    <property type="match status" value="1"/>
</dbReference>
<dbReference type="PROSITE" id="PS50068">
    <property type="entry name" value="LDLRA_2"/>
    <property type="match status" value="4"/>
</dbReference>
<feature type="region of interest" description="Disordered" evidence="10">
    <location>
        <begin position="68"/>
        <end position="95"/>
    </location>
</feature>
<feature type="disulfide bond" evidence="9">
    <location>
        <begin position="635"/>
        <end position="647"/>
    </location>
</feature>
<feature type="compositionally biased region" description="Basic and acidic residues" evidence="10">
    <location>
        <begin position="68"/>
        <end position="94"/>
    </location>
</feature>
<evidence type="ECO:0000256" key="8">
    <source>
        <dbReference type="ARBA" id="ARBA00023180"/>
    </source>
</evidence>
<dbReference type="Gene3D" id="4.10.400.10">
    <property type="entry name" value="Low-density Lipoprotein Receptor"/>
    <property type="match status" value="4"/>
</dbReference>
<dbReference type="PROSITE" id="PS01209">
    <property type="entry name" value="LDLRA_1"/>
    <property type="match status" value="2"/>
</dbReference>
<evidence type="ECO:0000256" key="1">
    <source>
        <dbReference type="ARBA" id="ARBA00004167"/>
    </source>
</evidence>
<feature type="disulfide bond" evidence="9">
    <location>
        <begin position="654"/>
        <end position="669"/>
    </location>
</feature>
<sequence>MENQGYEEDQSRAAKEQSILESHRCDQQLCTDVIDVIDNPVVVKTTPHLEGNLYEDITIGAEISTCEFSERTPCPDESRNFSETEDRQSSDRTRQAWINCRPPSLSIDRLFQQSSIVFPSTRISTNHDSTATSSRASEDDLERVFEKSHNLPALSLSEDVSANVSMSLAANEDSSRDASVTQSDRRPNRRRRKKDCKHCRSKLADVGSCEKLNELIVSKDKFLKENGDNHRDRHPDASTLLFRESFLRPQNIKVYPIVSRTSLRDISDKRSSASEYGVRKTENVARFLLNTENDRMVGQVAESAQNKVLGVSGNGTDMRINSIYSQDRWYNKESQIFYTDVKDQNPFQDLNGAESILTWRRGYRDQEGGSSRARLFHCTTVELTLANTPKRAYSLPARTHTPTSQNRANLRRSVRNEPPPQPARLDKHRRGWTLHLARPLKTSGCSSPLIPLLIVVLILLGVAGVALYIVFEPEKLQIIQQYLKSSTSRLTGQNVTSDELITPANDESNLTTVTNDTMTLTSTMNIEETFAEGMFAMNAPISGNLSFPGSTSQSSEGVETEAASQNVINATRYCDDCFEGEVCVATFGEAVPICRRAYDRDDPTGCGGLCAFGRQKCHRLDVDAFRCEKVERFFCLDDEWTCSNVMCIPLDKRCDGHMNCYDHSDEYDCVCNLETHFQCGNKTSCLPLERRCDRKIDCWDATDEINCTLVCSEKDEFTCINGECIQKDRFCDGLADCNDGTDEPHGCQGRCNKQEFTCQNNRCITKGMKCNGFDDCGDGSDEIHCKDRFSVYT</sequence>
<name>A0A151IM54_9HYME</name>
<keyword evidence="2" id="KW-0812">Transmembrane</keyword>
<accession>A0A151IM54</accession>
<feature type="disulfide bond" evidence="9">
    <location>
        <begin position="719"/>
        <end position="737"/>
    </location>
</feature>
<reference evidence="11 12" key="1">
    <citation type="submission" date="2016-03" db="EMBL/GenBank/DDBJ databases">
        <title>Cyphomyrmex costatus WGS genome.</title>
        <authorList>
            <person name="Nygaard S."/>
            <person name="Hu H."/>
            <person name="Boomsma J."/>
            <person name="Zhang G."/>
        </authorList>
    </citation>
    <scope>NUCLEOTIDE SEQUENCE [LARGE SCALE GENOMIC DNA]</scope>
    <source>
        <strain evidence="11">MS0001</strain>
        <tissue evidence="11">Whole body</tissue>
    </source>
</reference>
<dbReference type="STRING" id="456900.A0A151IM54"/>
<feature type="disulfide bond" evidence="9">
    <location>
        <begin position="758"/>
        <end position="776"/>
    </location>
</feature>
<protein>
    <submittedName>
        <fullName evidence="11">Low-density lipoprotein receptor-related protein 2</fullName>
    </submittedName>
</protein>
<dbReference type="InterPro" id="IPR051221">
    <property type="entry name" value="LDLR-related"/>
</dbReference>
<comment type="subcellular location">
    <subcellularLocation>
        <location evidence="1">Membrane</location>
        <topology evidence="1">Single-pass membrane protein</topology>
    </subcellularLocation>
</comment>
<dbReference type="InterPro" id="IPR036055">
    <property type="entry name" value="LDL_receptor-like_sf"/>
</dbReference>